<evidence type="ECO:0000313" key="1">
    <source>
        <dbReference type="EMBL" id="QLD28377.1"/>
    </source>
</evidence>
<dbReference type="AlphaFoldDB" id="A0A7H8XTM0"/>
<accession>A0A7H8XTM0</accession>
<gene>
    <name evidence="1" type="ORF">HXZ27_06010</name>
</gene>
<sequence>MSGLDTTDDEIDAAIEICRALVDLDPEGRSVSTRRLFEYLGSKYSRNVLDRRLTVLIRGGAIVKKNDRIHESEVRLALSGSLALALIPWISTMSGHRALLEMMNQAQLRATAPGADVSDVRAGLRDLTRMLLAFANGLREIIDSRDVKAILEHASEVDDEQVRSRIRQIRAAVRRGFDNDLDDDLRDLTAAASRYVRQQMRLLKGLSGIRGGVKSWIRSDEVYEKLKHAALADLAALWDGIAFDESPYWISPHRVMTAVNELTFAPGEEVVPEPADDDIVTPEPSFEDHLRDLADQLLDGTSEVDLTEFLLTRPWPVPMVTMAHLAALAGMEVGYSLTHLDSIAVRQDGDVARMASGVVLHRVSEPATMRPARETGS</sequence>
<name>A0A7H8XTM0_9ACTN</name>
<dbReference type="EMBL" id="CP058322">
    <property type="protein sequence ID" value="QLD28377.1"/>
    <property type="molecule type" value="Genomic_DNA"/>
</dbReference>
<protein>
    <submittedName>
        <fullName evidence="1">Uncharacterized protein</fullName>
    </submittedName>
</protein>
<dbReference type="KEGG" id="mcab:HXZ27_06010"/>
<organism evidence="1 2">
    <name type="scientific">Micromonospora carbonacea</name>
    <dbReference type="NCBI Taxonomy" id="47853"/>
    <lineage>
        <taxon>Bacteria</taxon>
        <taxon>Bacillati</taxon>
        <taxon>Actinomycetota</taxon>
        <taxon>Actinomycetes</taxon>
        <taxon>Micromonosporales</taxon>
        <taxon>Micromonosporaceae</taxon>
        <taxon>Micromonospora</taxon>
    </lineage>
</organism>
<evidence type="ECO:0000313" key="2">
    <source>
        <dbReference type="Proteomes" id="UP000509335"/>
    </source>
</evidence>
<dbReference type="Proteomes" id="UP000509335">
    <property type="component" value="Chromosome"/>
</dbReference>
<reference evidence="1 2" key="1">
    <citation type="submission" date="2020-07" db="EMBL/GenBank/DDBJ databases">
        <title>A bifunctional nitrone conjugated secondary metabolite targeting the ribosome.</title>
        <authorList>
            <person name="Limbrick E.M."/>
            <person name="Graf M."/>
            <person name="Derewacz D.K."/>
            <person name="Nguyen F."/>
            <person name="Spraggins J.M."/>
            <person name="Wieland M."/>
            <person name="Ynigez-Gutierrez A.E."/>
            <person name="Reisman B.J."/>
            <person name="Zinshteyn B."/>
            <person name="McCulloch K."/>
            <person name="Iverson T.M."/>
            <person name="Green R."/>
            <person name="Wilson D.N."/>
            <person name="Bachmann B.O."/>
        </authorList>
    </citation>
    <scope>NUCLEOTIDE SEQUENCE [LARGE SCALE GENOMIC DNA]</scope>
    <source>
        <strain evidence="2">aurantiaca</strain>
    </source>
</reference>
<proteinExistence type="predicted"/>